<dbReference type="InterPro" id="IPR004291">
    <property type="entry name" value="Transposase_IS66_central"/>
</dbReference>
<sequence length="142" mass="15552">MAELLRPLWLEASDQVLAAKVMHLDGSGLDVLDRAHPNGKRRGTLWGTAGASATKPEVAAFFYASTKKARGQHPDERGPSDILALRTGIIVIDMDMLFVEQCKRENLIDCACNMHARRYFAKALDSGDTRAALVIGAFKALR</sequence>
<accession>A0A0C2D7A7</accession>
<organism evidence="2 3">
    <name type="scientific">Enhygromyxa salina</name>
    <dbReference type="NCBI Taxonomy" id="215803"/>
    <lineage>
        <taxon>Bacteria</taxon>
        <taxon>Pseudomonadati</taxon>
        <taxon>Myxococcota</taxon>
        <taxon>Polyangia</taxon>
        <taxon>Nannocystales</taxon>
        <taxon>Nannocystaceae</taxon>
        <taxon>Enhygromyxa</taxon>
    </lineage>
</organism>
<reference evidence="2 3" key="1">
    <citation type="submission" date="2014-12" db="EMBL/GenBank/DDBJ databases">
        <title>Genome assembly of Enhygromyxa salina DSM 15201.</title>
        <authorList>
            <person name="Sharma G."/>
            <person name="Subramanian S."/>
        </authorList>
    </citation>
    <scope>NUCLEOTIDE SEQUENCE [LARGE SCALE GENOMIC DNA]</scope>
    <source>
        <strain evidence="2 3">DSM 15201</strain>
    </source>
</reference>
<proteinExistence type="predicted"/>
<evidence type="ECO:0000313" key="2">
    <source>
        <dbReference type="EMBL" id="KIG17530.1"/>
    </source>
</evidence>
<evidence type="ECO:0000259" key="1">
    <source>
        <dbReference type="Pfam" id="PF03050"/>
    </source>
</evidence>
<protein>
    <recommendedName>
        <fullName evidence="1">Transposase IS66 central domain-containing protein</fullName>
    </recommendedName>
</protein>
<feature type="domain" description="Transposase IS66 central" evidence="1">
    <location>
        <begin position="2"/>
        <end position="131"/>
    </location>
</feature>
<evidence type="ECO:0000313" key="3">
    <source>
        <dbReference type="Proteomes" id="UP000031599"/>
    </source>
</evidence>
<gene>
    <name evidence="2" type="ORF">DB30_03231</name>
</gene>
<dbReference type="AlphaFoldDB" id="A0A0C2D7A7"/>
<dbReference type="RefSeq" id="WP_052548307.1">
    <property type="nucleotide sequence ID" value="NZ_JMCC02000023.1"/>
</dbReference>
<dbReference type="EMBL" id="JMCC02000023">
    <property type="protein sequence ID" value="KIG17530.1"/>
    <property type="molecule type" value="Genomic_DNA"/>
</dbReference>
<comment type="caution">
    <text evidence="2">The sequence shown here is derived from an EMBL/GenBank/DDBJ whole genome shotgun (WGS) entry which is preliminary data.</text>
</comment>
<dbReference type="Pfam" id="PF03050">
    <property type="entry name" value="DDE_Tnp_IS66"/>
    <property type="match status" value="1"/>
</dbReference>
<name>A0A0C2D7A7_9BACT</name>
<dbReference type="Proteomes" id="UP000031599">
    <property type="component" value="Unassembled WGS sequence"/>
</dbReference>